<dbReference type="SMART" id="SM00922">
    <property type="entry name" value="MR_MLE"/>
    <property type="match status" value="1"/>
</dbReference>
<dbReference type="Proteomes" id="UP000612893">
    <property type="component" value="Unassembled WGS sequence"/>
</dbReference>
<dbReference type="PANTHER" id="PTHR48080">
    <property type="entry name" value="D-GALACTONATE DEHYDRATASE-RELATED"/>
    <property type="match status" value="1"/>
</dbReference>
<dbReference type="EMBL" id="JAEKNR010000172">
    <property type="protein sequence ID" value="MBJ7599768.1"/>
    <property type="molecule type" value="Genomic_DNA"/>
</dbReference>
<sequence length="343" mass="35150">MGAALDAGAAGGMVKLERREVVPVRIPMEGGEHEAVIVIEHDGDLQGLGEAPVLAERGSSLKGLVAELSCEVPPRTPAARCALETAALDLRARREGRPLAELLGGWRRREVECCALVTAGPPNLVAREVERRAAAGFRAFKLKAAAGGGPGDQERLGAARWAAGPGASLRLDFNGRLGAAEAAARLPSLAPFRLQFAEQPLPGDAALESWLELVQTGGIALAADESLARPELAEALAGAGVACAMKLGTLGGPMAVCGLAQRAHGPVTIGSSFETAIGIAAALHAACALIPEPLPCGLDTGRLLDDDLAFGPILGGSLLQAPAGPGLGLELDRRALALYRLDR</sequence>
<evidence type="ECO:0000313" key="5">
    <source>
        <dbReference type="Proteomes" id="UP000612893"/>
    </source>
</evidence>
<dbReference type="SUPFAM" id="SSF51604">
    <property type="entry name" value="Enolase C-terminal domain-like"/>
    <property type="match status" value="1"/>
</dbReference>
<dbReference type="InterPro" id="IPR034593">
    <property type="entry name" value="DgoD-like"/>
</dbReference>
<dbReference type="SFLD" id="SFLDS00001">
    <property type="entry name" value="Enolase"/>
    <property type="match status" value="1"/>
</dbReference>
<dbReference type="InterPro" id="IPR029017">
    <property type="entry name" value="Enolase-like_N"/>
</dbReference>
<dbReference type="Gene3D" id="3.20.20.120">
    <property type="entry name" value="Enolase-like C-terminal domain"/>
    <property type="match status" value="1"/>
</dbReference>
<evidence type="ECO:0000256" key="1">
    <source>
        <dbReference type="ARBA" id="ARBA00008031"/>
    </source>
</evidence>
<dbReference type="InterPro" id="IPR013342">
    <property type="entry name" value="Mandelate_racemase_C"/>
</dbReference>
<accession>A0A934KC99</accession>
<dbReference type="Gene3D" id="3.30.390.10">
    <property type="entry name" value="Enolase-like, N-terminal domain"/>
    <property type="match status" value="1"/>
</dbReference>
<dbReference type="InterPro" id="IPR036849">
    <property type="entry name" value="Enolase-like_C_sf"/>
</dbReference>
<keyword evidence="2" id="KW-0479">Metal-binding</keyword>
<dbReference type="InterPro" id="IPR029065">
    <property type="entry name" value="Enolase_C-like"/>
</dbReference>
<feature type="domain" description="Mandelate racemase/muconate lactonizing enzyme C-terminal" evidence="3">
    <location>
        <begin position="122"/>
        <end position="220"/>
    </location>
</feature>
<dbReference type="PROSITE" id="PS00908">
    <property type="entry name" value="MR_MLE_1"/>
    <property type="match status" value="1"/>
</dbReference>
<dbReference type="AlphaFoldDB" id="A0A934KC99"/>
<gene>
    <name evidence="4" type="ORF">JF922_17035</name>
</gene>
<comment type="caution">
    <text evidence="4">The sequence shown here is derived from an EMBL/GenBank/DDBJ whole genome shotgun (WGS) entry which is preliminary data.</text>
</comment>
<dbReference type="RefSeq" id="WP_338203379.1">
    <property type="nucleotide sequence ID" value="NZ_JAEKNR010000172.1"/>
</dbReference>
<dbReference type="GO" id="GO:0046872">
    <property type="term" value="F:metal ion binding"/>
    <property type="evidence" value="ECO:0007669"/>
    <property type="project" value="UniProtKB-KW"/>
</dbReference>
<dbReference type="PANTHER" id="PTHR48080:SF3">
    <property type="entry name" value="ENOLASE SUPERFAMILY MEMBER DDB_G0284701"/>
    <property type="match status" value="1"/>
</dbReference>
<evidence type="ECO:0000259" key="3">
    <source>
        <dbReference type="SMART" id="SM00922"/>
    </source>
</evidence>
<dbReference type="SUPFAM" id="SSF54826">
    <property type="entry name" value="Enolase N-terminal domain-like"/>
    <property type="match status" value="1"/>
</dbReference>
<keyword evidence="5" id="KW-1185">Reference proteome</keyword>
<evidence type="ECO:0000256" key="2">
    <source>
        <dbReference type="ARBA" id="ARBA00022723"/>
    </source>
</evidence>
<dbReference type="InterPro" id="IPR018110">
    <property type="entry name" value="Mandel_Rmase/mucon_lact_enz_CS"/>
</dbReference>
<name>A0A934KC99_9BACT</name>
<protein>
    <submittedName>
        <fullName evidence="4">Mandelate racemase/muconate lactonizing enzyme family protein</fullName>
    </submittedName>
</protein>
<reference evidence="4" key="1">
    <citation type="submission" date="2020-10" db="EMBL/GenBank/DDBJ databases">
        <title>Ca. Dormibacterota MAGs.</title>
        <authorList>
            <person name="Montgomery K."/>
        </authorList>
    </citation>
    <scope>NUCLEOTIDE SEQUENCE [LARGE SCALE GENOMIC DNA]</scope>
    <source>
        <strain evidence="4">SC8812_S17_10</strain>
    </source>
</reference>
<dbReference type="Pfam" id="PF13378">
    <property type="entry name" value="MR_MLE_C"/>
    <property type="match status" value="1"/>
</dbReference>
<comment type="similarity">
    <text evidence="1">Belongs to the mandelate racemase/muconate lactonizing enzyme family.</text>
</comment>
<evidence type="ECO:0000313" key="4">
    <source>
        <dbReference type="EMBL" id="MBJ7599768.1"/>
    </source>
</evidence>
<dbReference type="GO" id="GO:0009063">
    <property type="term" value="P:amino acid catabolic process"/>
    <property type="evidence" value="ECO:0007669"/>
    <property type="project" value="InterPro"/>
</dbReference>
<organism evidence="4 5">
    <name type="scientific">Candidatus Nephthysia bennettiae</name>
    <dbReference type="NCBI Taxonomy" id="3127016"/>
    <lineage>
        <taxon>Bacteria</taxon>
        <taxon>Bacillati</taxon>
        <taxon>Candidatus Dormiibacterota</taxon>
        <taxon>Candidatus Dormibacteria</taxon>
        <taxon>Candidatus Dormibacterales</taxon>
        <taxon>Candidatus Dormibacteraceae</taxon>
        <taxon>Candidatus Nephthysia</taxon>
    </lineage>
</organism>
<proteinExistence type="inferred from homology"/>